<name>A0A420N3S8_FUSOX</name>
<sequence>MFALRAQAVRSEQRIEPALFAILHHATTTAAL</sequence>
<accession>A0A420N3S8</accession>
<evidence type="ECO:0000313" key="2">
    <source>
        <dbReference type="Proteomes" id="UP000285084"/>
    </source>
</evidence>
<dbReference type="AlphaFoldDB" id="A0A420N3S8"/>
<evidence type="ECO:0000313" key="1">
    <source>
        <dbReference type="EMBL" id="RKK74960.1"/>
    </source>
</evidence>
<proteinExistence type="predicted"/>
<comment type="caution">
    <text evidence="1">The sequence shown here is derived from an EMBL/GenBank/DDBJ whole genome shotgun (WGS) entry which is preliminary data.</text>
</comment>
<dbReference type="Proteomes" id="UP000285084">
    <property type="component" value="Unassembled WGS sequence"/>
</dbReference>
<organism evidence="1 2">
    <name type="scientific">Fusarium oxysporum</name>
    <name type="common">Fusarium vascular wilt</name>
    <dbReference type="NCBI Taxonomy" id="5507"/>
    <lineage>
        <taxon>Eukaryota</taxon>
        <taxon>Fungi</taxon>
        <taxon>Dikarya</taxon>
        <taxon>Ascomycota</taxon>
        <taxon>Pezizomycotina</taxon>
        <taxon>Sordariomycetes</taxon>
        <taxon>Hypocreomycetidae</taxon>
        <taxon>Hypocreales</taxon>
        <taxon>Nectriaceae</taxon>
        <taxon>Fusarium</taxon>
        <taxon>Fusarium oxysporum species complex</taxon>
    </lineage>
</organism>
<reference evidence="1 2" key="1">
    <citation type="journal article" date="2018" name="Sci. Rep.">
        <title>Characterisation of pathogen-specific regions and novel effector candidates in Fusarium oxysporum f. sp. cepae.</title>
        <authorList>
            <person name="Armitage A.D."/>
            <person name="Taylor A."/>
            <person name="Sobczyk M.K."/>
            <person name="Baxter L."/>
            <person name="Greenfield B.P."/>
            <person name="Bates H.J."/>
            <person name="Wilson F."/>
            <person name="Jackson A.C."/>
            <person name="Ott S."/>
            <person name="Harrison R.J."/>
            <person name="Clarkson J.P."/>
        </authorList>
    </citation>
    <scope>NUCLEOTIDE SEQUENCE [LARGE SCALE GENOMIC DNA]</scope>
    <source>
        <strain evidence="1 2">Fo_A13</strain>
    </source>
</reference>
<dbReference type="EMBL" id="MRCX01000066">
    <property type="protein sequence ID" value="RKK74960.1"/>
    <property type="molecule type" value="Genomic_DNA"/>
</dbReference>
<gene>
    <name evidence="1" type="ORF">BFJ69_g8076</name>
</gene>
<protein>
    <submittedName>
        <fullName evidence="1">Uncharacterized protein</fullName>
    </submittedName>
</protein>